<evidence type="ECO:0000256" key="1">
    <source>
        <dbReference type="SAM" id="Phobius"/>
    </source>
</evidence>
<dbReference type="HOGENOM" id="CLU_1301701_0_0_1"/>
<dbReference type="KEGG" id="ehx:EMIHUDRAFT_101141"/>
<sequence>MRRSALAWLSLVAAAAALSAPRAAAVKSRPLLFGSRRATALGERRILRPVRRIRKGLPSGRWLLEYADLRPLDESSPECQIFLATNIVFFAAGGALVGSSPALALQLELAGMASVWYHYTQCCYGGTQHPSVQLAILLDYIFAVPTALRTLVLVLGLGGAVPPSALLAGVGSFAALAAGWVWDGPRAYMALHGAWHLLGALCVYEVAIAAAG</sequence>
<keyword evidence="2" id="KW-0732">Signal</keyword>
<dbReference type="GeneID" id="17250126"/>
<reference evidence="4" key="1">
    <citation type="journal article" date="2013" name="Nature">
        <title>Pan genome of the phytoplankton Emiliania underpins its global distribution.</title>
        <authorList>
            <person name="Read B.A."/>
            <person name="Kegel J."/>
            <person name="Klute M.J."/>
            <person name="Kuo A."/>
            <person name="Lefebvre S.C."/>
            <person name="Maumus F."/>
            <person name="Mayer C."/>
            <person name="Miller J."/>
            <person name="Monier A."/>
            <person name="Salamov A."/>
            <person name="Young J."/>
            <person name="Aguilar M."/>
            <person name="Claverie J.M."/>
            <person name="Frickenhaus S."/>
            <person name="Gonzalez K."/>
            <person name="Herman E.K."/>
            <person name="Lin Y.C."/>
            <person name="Napier J."/>
            <person name="Ogata H."/>
            <person name="Sarno A.F."/>
            <person name="Shmutz J."/>
            <person name="Schroeder D."/>
            <person name="de Vargas C."/>
            <person name="Verret F."/>
            <person name="von Dassow P."/>
            <person name="Valentin K."/>
            <person name="Van de Peer Y."/>
            <person name="Wheeler G."/>
            <person name="Dacks J.B."/>
            <person name="Delwiche C.F."/>
            <person name="Dyhrman S.T."/>
            <person name="Glockner G."/>
            <person name="John U."/>
            <person name="Richards T."/>
            <person name="Worden A.Z."/>
            <person name="Zhang X."/>
            <person name="Grigoriev I.V."/>
            <person name="Allen A.E."/>
            <person name="Bidle K."/>
            <person name="Borodovsky M."/>
            <person name="Bowler C."/>
            <person name="Brownlee C."/>
            <person name="Cock J.M."/>
            <person name="Elias M."/>
            <person name="Gladyshev V.N."/>
            <person name="Groth M."/>
            <person name="Guda C."/>
            <person name="Hadaegh A."/>
            <person name="Iglesias-Rodriguez M.D."/>
            <person name="Jenkins J."/>
            <person name="Jones B.M."/>
            <person name="Lawson T."/>
            <person name="Leese F."/>
            <person name="Lindquist E."/>
            <person name="Lobanov A."/>
            <person name="Lomsadze A."/>
            <person name="Malik S.B."/>
            <person name="Marsh M.E."/>
            <person name="Mackinder L."/>
            <person name="Mock T."/>
            <person name="Mueller-Roeber B."/>
            <person name="Pagarete A."/>
            <person name="Parker M."/>
            <person name="Probert I."/>
            <person name="Quesneville H."/>
            <person name="Raines C."/>
            <person name="Rensing S.A."/>
            <person name="Riano-Pachon D.M."/>
            <person name="Richier S."/>
            <person name="Rokitta S."/>
            <person name="Shiraiwa Y."/>
            <person name="Soanes D.M."/>
            <person name="van der Giezen M."/>
            <person name="Wahlund T.M."/>
            <person name="Williams B."/>
            <person name="Wilson W."/>
            <person name="Wolfe G."/>
            <person name="Wurch L.L."/>
        </authorList>
    </citation>
    <scope>NUCLEOTIDE SEQUENCE</scope>
</reference>
<feature type="signal peptide" evidence="2">
    <location>
        <begin position="1"/>
        <end position="25"/>
    </location>
</feature>
<reference evidence="3" key="2">
    <citation type="submission" date="2024-10" db="UniProtKB">
        <authorList>
            <consortium name="EnsemblProtists"/>
        </authorList>
    </citation>
    <scope>IDENTIFICATION</scope>
</reference>
<keyword evidence="1" id="KW-0812">Transmembrane</keyword>
<keyword evidence="1" id="KW-1133">Transmembrane helix</keyword>
<feature type="transmembrane region" description="Helical" evidence="1">
    <location>
        <begin position="194"/>
        <end position="211"/>
    </location>
</feature>
<dbReference type="AlphaFoldDB" id="A0A0D3HY90"/>
<dbReference type="eggNOG" id="ENOG502SE5F">
    <property type="taxonomic scope" value="Eukaryota"/>
</dbReference>
<evidence type="ECO:0000256" key="2">
    <source>
        <dbReference type="SAM" id="SignalP"/>
    </source>
</evidence>
<dbReference type="EnsemblProtists" id="EOD23919">
    <property type="protein sequence ID" value="EOD23919"/>
    <property type="gene ID" value="EMIHUDRAFT_101141"/>
</dbReference>
<dbReference type="OMA" id="MTSICCI"/>
<accession>A0A0D3HY90</accession>
<dbReference type="GeneID" id="17269464"/>
<dbReference type="Proteomes" id="UP000013827">
    <property type="component" value="Unassembled WGS sequence"/>
</dbReference>
<organism evidence="3 4">
    <name type="scientific">Emiliania huxleyi (strain CCMP1516)</name>
    <dbReference type="NCBI Taxonomy" id="280463"/>
    <lineage>
        <taxon>Eukaryota</taxon>
        <taxon>Haptista</taxon>
        <taxon>Haptophyta</taxon>
        <taxon>Prymnesiophyceae</taxon>
        <taxon>Isochrysidales</taxon>
        <taxon>Noelaerhabdaceae</taxon>
        <taxon>Emiliania</taxon>
    </lineage>
</organism>
<proteinExistence type="predicted"/>
<dbReference type="EnsemblProtists" id="EOD03975">
    <property type="protein sequence ID" value="EOD03975"/>
    <property type="gene ID" value="EMIHUDRAFT_121727"/>
</dbReference>
<name>A0A0D3HY90_EMIH1</name>
<feature type="transmembrane region" description="Helical" evidence="1">
    <location>
        <begin position="81"/>
        <end position="105"/>
    </location>
</feature>
<dbReference type="RefSeq" id="XP_005756404.1">
    <property type="nucleotide sequence ID" value="XM_005756347.1"/>
</dbReference>
<dbReference type="RefSeq" id="XP_005776348.1">
    <property type="nucleotide sequence ID" value="XM_005776291.1"/>
</dbReference>
<protein>
    <submittedName>
        <fullName evidence="3">Uncharacterized protein</fullName>
    </submittedName>
</protein>
<evidence type="ECO:0000313" key="4">
    <source>
        <dbReference type="Proteomes" id="UP000013827"/>
    </source>
</evidence>
<dbReference type="PaxDb" id="2903-EOD03975"/>
<feature type="chain" id="PRO_5044053440" evidence="2">
    <location>
        <begin position="26"/>
        <end position="212"/>
    </location>
</feature>
<keyword evidence="1" id="KW-0472">Membrane</keyword>
<evidence type="ECO:0000313" key="3">
    <source>
        <dbReference type="EnsemblProtists" id="EOD03975"/>
    </source>
</evidence>
<keyword evidence="4" id="KW-1185">Reference proteome</keyword>
<dbReference type="KEGG" id="ehx:EMIHUDRAFT_121727"/>